<sequence length="656" mass="73122">MATNEKVGIQLDIRGVDMVTPVDLLSDGRTPWSKNFRLYAQQSDSRQVAVSSRKGPGMYIEPLVETQDASNTSTGDGDALIGVTANIAAQKITLTDDGRLNRVDLRLRSTDGASGPVIISLYSDQGGRPTRILSQSSIGSGDISNIFEWATARFVNAPLLSDGQSVWIVVETQDDGGGFYEIETVSTGTDAKYSDTSFASLEDVNWGINYRTFLAPNERCKGGFRYNREDGANVTVAVYGDTLYNLNPTTNTWTVIKDELDEAATFYSFDTADGKLFWVNGLDGLMCWDGTTVTTITDPELPILSMITFHKDRLFGVVANDRNKVVWSEAPGNPEGSPSNQQWYNAWLSTSFTYVPAPKTGSPVTGIVSFQDSLIIFTQNGKYVLSGYDAGSYTLRQSTGFKGALHFRNIAHDENFIYFVSDDGLYSFNGSKDDNISIRRIQPLFAACPNKEGIVPVVWENKVRFYMASETSLVNDMCALYNRGLDGEWEIDTDTFVDFAVHFDDADDSSELLEFSSQYAMPFLAEQAYNSLGAPIDFEYRFKYDSMGLPAQKKRLRRYYPILQGVDSTFKISISMDKDFQNSPRNKDVLLAVNGTKWGSFGWGDGTTWGGDKSFKHHRQSYSGSAYYWQLRVARKGVNNRVAFVGAQYKYRIKRM</sequence>
<dbReference type="SUPFAM" id="SSF69322">
    <property type="entry name" value="Tricorn protease domain 2"/>
    <property type="match status" value="1"/>
</dbReference>
<reference evidence="1 2" key="1">
    <citation type="submission" date="2018-09" db="EMBL/GenBank/DDBJ databases">
        <title>Metagenome Assembled Genomes from an Advanced Water Purification Facility.</title>
        <authorList>
            <person name="Stamps B.W."/>
            <person name="Spear J.R."/>
        </authorList>
    </citation>
    <scope>NUCLEOTIDE SEQUENCE [LARGE SCALE GENOMIC DNA]</scope>
    <source>
        <strain evidence="1">Bin_63_2</strain>
    </source>
</reference>
<dbReference type="AlphaFoldDB" id="A0A5C7JBK6"/>
<protein>
    <submittedName>
        <fullName evidence="1">Uncharacterized protein</fullName>
    </submittedName>
</protein>
<proteinExistence type="predicted"/>
<accession>A0A5C7JBK6</accession>
<organism evidence="1 2">
    <name type="scientific">Candidatus Dojkabacteria bacterium</name>
    <dbReference type="NCBI Taxonomy" id="2099670"/>
    <lineage>
        <taxon>Bacteria</taxon>
        <taxon>Candidatus Dojkabacteria</taxon>
    </lineage>
</organism>
<name>A0A5C7JBK6_9BACT</name>
<dbReference type="EMBL" id="SSDS01000010">
    <property type="protein sequence ID" value="TXG78598.1"/>
    <property type="molecule type" value="Genomic_DNA"/>
</dbReference>
<comment type="caution">
    <text evidence="1">The sequence shown here is derived from an EMBL/GenBank/DDBJ whole genome shotgun (WGS) entry which is preliminary data.</text>
</comment>
<evidence type="ECO:0000313" key="2">
    <source>
        <dbReference type="Proteomes" id="UP000321026"/>
    </source>
</evidence>
<evidence type="ECO:0000313" key="1">
    <source>
        <dbReference type="EMBL" id="TXG78598.1"/>
    </source>
</evidence>
<gene>
    <name evidence="1" type="ORF">E6Q11_00780</name>
</gene>
<dbReference type="Proteomes" id="UP000321026">
    <property type="component" value="Unassembled WGS sequence"/>
</dbReference>